<protein>
    <submittedName>
        <fullName evidence="1">Uncharacterized protein</fullName>
    </submittedName>
</protein>
<reference evidence="2" key="1">
    <citation type="journal article" date="2017" name="Cell">
        <title>Insights into land plant evolution garnered from the Marchantia polymorpha genome.</title>
        <authorList>
            <person name="Bowman J.L."/>
            <person name="Kohchi T."/>
            <person name="Yamato K.T."/>
            <person name="Jenkins J."/>
            <person name="Shu S."/>
            <person name="Ishizaki K."/>
            <person name="Yamaoka S."/>
            <person name="Nishihama R."/>
            <person name="Nakamura Y."/>
            <person name="Berger F."/>
            <person name="Adam C."/>
            <person name="Aki S.S."/>
            <person name="Althoff F."/>
            <person name="Araki T."/>
            <person name="Arteaga-Vazquez M.A."/>
            <person name="Balasubrmanian S."/>
            <person name="Barry K."/>
            <person name="Bauer D."/>
            <person name="Boehm C.R."/>
            <person name="Briginshaw L."/>
            <person name="Caballero-Perez J."/>
            <person name="Catarino B."/>
            <person name="Chen F."/>
            <person name="Chiyoda S."/>
            <person name="Chovatia M."/>
            <person name="Davies K.M."/>
            <person name="Delmans M."/>
            <person name="Demura T."/>
            <person name="Dierschke T."/>
            <person name="Dolan L."/>
            <person name="Dorantes-Acosta A.E."/>
            <person name="Eklund D.M."/>
            <person name="Florent S.N."/>
            <person name="Flores-Sandoval E."/>
            <person name="Fujiyama A."/>
            <person name="Fukuzawa H."/>
            <person name="Galik B."/>
            <person name="Grimanelli D."/>
            <person name="Grimwood J."/>
            <person name="Grossniklaus U."/>
            <person name="Hamada T."/>
            <person name="Haseloff J."/>
            <person name="Hetherington A.J."/>
            <person name="Higo A."/>
            <person name="Hirakawa Y."/>
            <person name="Hundley H.N."/>
            <person name="Ikeda Y."/>
            <person name="Inoue K."/>
            <person name="Inoue S.I."/>
            <person name="Ishida S."/>
            <person name="Jia Q."/>
            <person name="Kakita M."/>
            <person name="Kanazawa T."/>
            <person name="Kawai Y."/>
            <person name="Kawashima T."/>
            <person name="Kennedy M."/>
            <person name="Kinose K."/>
            <person name="Kinoshita T."/>
            <person name="Kohara Y."/>
            <person name="Koide E."/>
            <person name="Komatsu K."/>
            <person name="Kopischke S."/>
            <person name="Kubo M."/>
            <person name="Kyozuka J."/>
            <person name="Lagercrantz U."/>
            <person name="Lin S.S."/>
            <person name="Lindquist E."/>
            <person name="Lipzen A.M."/>
            <person name="Lu C.W."/>
            <person name="De Luna E."/>
            <person name="Martienssen R.A."/>
            <person name="Minamino N."/>
            <person name="Mizutani M."/>
            <person name="Mizutani M."/>
            <person name="Mochizuki N."/>
            <person name="Monte I."/>
            <person name="Mosher R."/>
            <person name="Nagasaki H."/>
            <person name="Nakagami H."/>
            <person name="Naramoto S."/>
            <person name="Nishitani K."/>
            <person name="Ohtani M."/>
            <person name="Okamoto T."/>
            <person name="Okumura M."/>
            <person name="Phillips J."/>
            <person name="Pollak B."/>
            <person name="Reinders A."/>
            <person name="Rovekamp M."/>
            <person name="Sano R."/>
            <person name="Sawa S."/>
            <person name="Schmid M.W."/>
            <person name="Shirakawa M."/>
            <person name="Solano R."/>
            <person name="Spunde A."/>
            <person name="Suetsugu N."/>
            <person name="Sugano S."/>
            <person name="Sugiyama A."/>
            <person name="Sun R."/>
            <person name="Suzuki Y."/>
            <person name="Takenaka M."/>
            <person name="Takezawa D."/>
            <person name="Tomogane H."/>
            <person name="Tsuzuki M."/>
            <person name="Ueda T."/>
            <person name="Umeda M."/>
            <person name="Ward J.M."/>
            <person name="Watanabe Y."/>
            <person name="Yazaki K."/>
            <person name="Yokoyama R."/>
            <person name="Yoshitake Y."/>
            <person name="Yotsui I."/>
            <person name="Zachgo S."/>
            <person name="Schmutz J."/>
        </authorList>
    </citation>
    <scope>NUCLEOTIDE SEQUENCE [LARGE SCALE GENOMIC DNA]</scope>
    <source>
        <strain evidence="2">Tak-1</strain>
    </source>
</reference>
<name>A0A2R6XSK2_MARPO</name>
<accession>A0A2R6XSK2</accession>
<dbReference type="EMBL" id="KZ772676">
    <property type="protein sequence ID" value="PTQ49082.1"/>
    <property type="molecule type" value="Genomic_DNA"/>
</dbReference>
<dbReference type="Gramene" id="Mp3g13660.1">
    <property type="protein sequence ID" value="Mp3g13660.1.cds1"/>
    <property type="gene ID" value="Mp3g13660"/>
</dbReference>
<organism evidence="1 2">
    <name type="scientific">Marchantia polymorpha</name>
    <name type="common">Common liverwort</name>
    <name type="synonym">Marchantia aquatica</name>
    <dbReference type="NCBI Taxonomy" id="3197"/>
    <lineage>
        <taxon>Eukaryota</taxon>
        <taxon>Viridiplantae</taxon>
        <taxon>Streptophyta</taxon>
        <taxon>Embryophyta</taxon>
        <taxon>Marchantiophyta</taxon>
        <taxon>Marchantiopsida</taxon>
        <taxon>Marchantiidae</taxon>
        <taxon>Marchantiales</taxon>
        <taxon>Marchantiaceae</taxon>
        <taxon>Marchantia</taxon>
    </lineage>
</organism>
<evidence type="ECO:0000313" key="2">
    <source>
        <dbReference type="Proteomes" id="UP000244005"/>
    </source>
</evidence>
<gene>
    <name evidence="1" type="ORF">MARPO_0004s0305</name>
</gene>
<dbReference type="AlphaFoldDB" id="A0A2R6XSK2"/>
<evidence type="ECO:0000313" key="1">
    <source>
        <dbReference type="EMBL" id="PTQ49082.1"/>
    </source>
</evidence>
<dbReference type="Proteomes" id="UP000244005">
    <property type="component" value="Unassembled WGS sequence"/>
</dbReference>
<sequence>MRNLVEQRPRVFQPIVDITNSYHLFSRVLIKAETSPRFDELKYIFVLKITSRLYFSNLFGYNQVTASFLRCMFIHV</sequence>
<proteinExistence type="predicted"/>
<keyword evidence="2" id="KW-1185">Reference proteome</keyword>